<dbReference type="Proteomes" id="UP000650081">
    <property type="component" value="Unassembled WGS sequence"/>
</dbReference>
<organism evidence="2 3">
    <name type="scientific">Neolewinella lacunae</name>
    <dbReference type="NCBI Taxonomy" id="1517758"/>
    <lineage>
        <taxon>Bacteria</taxon>
        <taxon>Pseudomonadati</taxon>
        <taxon>Bacteroidota</taxon>
        <taxon>Saprospiria</taxon>
        <taxon>Saprospirales</taxon>
        <taxon>Lewinellaceae</taxon>
        <taxon>Neolewinella</taxon>
    </lineage>
</organism>
<gene>
    <name evidence="2" type="ORF">H9S92_01825</name>
</gene>
<dbReference type="RefSeq" id="WP_187465020.1">
    <property type="nucleotide sequence ID" value="NZ_JACSIT010000040.1"/>
</dbReference>
<keyword evidence="1" id="KW-0472">Membrane</keyword>
<dbReference type="EMBL" id="JACSIT010000040">
    <property type="protein sequence ID" value="MBC6992890.1"/>
    <property type="molecule type" value="Genomic_DNA"/>
</dbReference>
<dbReference type="AlphaFoldDB" id="A0A923T604"/>
<name>A0A923T604_9BACT</name>
<proteinExistence type="predicted"/>
<comment type="caution">
    <text evidence="2">The sequence shown here is derived from an EMBL/GenBank/DDBJ whole genome shotgun (WGS) entry which is preliminary data.</text>
</comment>
<keyword evidence="3" id="KW-1185">Reference proteome</keyword>
<feature type="transmembrane region" description="Helical" evidence="1">
    <location>
        <begin position="6"/>
        <end position="24"/>
    </location>
</feature>
<sequence length="82" mass="9558">MSNAAFALKSLLFGLWMGGVLLLIDYRDGVEMNAEHVGSTLLFWLVFGFVSTWLSNRSATYLERKNARWKAKRERERQEQMD</sequence>
<evidence type="ECO:0000313" key="2">
    <source>
        <dbReference type="EMBL" id="MBC6992890.1"/>
    </source>
</evidence>
<keyword evidence="1" id="KW-0812">Transmembrane</keyword>
<evidence type="ECO:0000256" key="1">
    <source>
        <dbReference type="SAM" id="Phobius"/>
    </source>
</evidence>
<accession>A0A923T604</accession>
<evidence type="ECO:0000313" key="3">
    <source>
        <dbReference type="Proteomes" id="UP000650081"/>
    </source>
</evidence>
<reference evidence="2" key="1">
    <citation type="submission" date="2020-08" db="EMBL/GenBank/DDBJ databases">
        <title>Lewinella bacteria from marine environments.</title>
        <authorList>
            <person name="Zhong Y."/>
        </authorList>
    </citation>
    <scope>NUCLEOTIDE SEQUENCE</scope>
    <source>
        <strain evidence="2">KCTC 42187</strain>
    </source>
</reference>
<keyword evidence="1" id="KW-1133">Transmembrane helix</keyword>
<protein>
    <submittedName>
        <fullName evidence="2">Uncharacterized protein</fullName>
    </submittedName>
</protein>
<feature type="transmembrane region" description="Helical" evidence="1">
    <location>
        <begin position="36"/>
        <end position="54"/>
    </location>
</feature>